<dbReference type="GO" id="GO:0015074">
    <property type="term" value="P:DNA integration"/>
    <property type="evidence" value="ECO:0007669"/>
    <property type="project" value="UniProtKB-KW"/>
</dbReference>
<dbReference type="GO" id="GO:0006310">
    <property type="term" value="P:DNA recombination"/>
    <property type="evidence" value="ECO:0007669"/>
    <property type="project" value="UniProtKB-KW"/>
</dbReference>
<keyword evidence="2" id="KW-0229">DNA integration</keyword>
<dbReference type="InterPro" id="IPR004107">
    <property type="entry name" value="Integrase_SAM-like_N"/>
</dbReference>
<evidence type="ECO:0000256" key="3">
    <source>
        <dbReference type="ARBA" id="ARBA00023125"/>
    </source>
</evidence>
<gene>
    <name evidence="8" type="ORF">dnl_63250</name>
</gene>
<dbReference type="Proteomes" id="UP000663720">
    <property type="component" value="Chromosome"/>
</dbReference>
<evidence type="ECO:0000256" key="2">
    <source>
        <dbReference type="ARBA" id="ARBA00022908"/>
    </source>
</evidence>
<dbReference type="InterPro" id="IPR002104">
    <property type="entry name" value="Integrase_catalytic"/>
</dbReference>
<dbReference type="PROSITE" id="PS51900">
    <property type="entry name" value="CB"/>
    <property type="match status" value="2"/>
</dbReference>
<dbReference type="InterPro" id="IPR044068">
    <property type="entry name" value="CB"/>
</dbReference>
<dbReference type="Pfam" id="PF13495">
    <property type="entry name" value="Phage_int_SAM_4"/>
    <property type="match status" value="1"/>
</dbReference>
<comment type="similarity">
    <text evidence="1">Belongs to the 'phage' integrase family.</text>
</comment>
<dbReference type="KEGG" id="dli:dnl_63250"/>
<dbReference type="Pfam" id="PF00589">
    <property type="entry name" value="Phage_integrase"/>
    <property type="match status" value="1"/>
</dbReference>
<sequence length="429" mass="49817">MNYLETDQGQKLLKQFLKKYEGKGTQKVYRSEINQFFKWYGGTLEALTRAVFEKYGKHLAETTGAQTVKRKFSILNRFFKFITSQVKGFTSPIGKKHGDMQSFQSACYAESGTFKRNLEQWKDILIQPSTKETYTINVRLFFNWAGKTPGDLTQADFNQYRKYLSDKGQKPSTIWNKFISVNRFLIFLAEKNRNFKNPLEFAKLKLARPQKDAGYHNVLTYSEVKALMKAPDKRTLIGKRDHAILMLMTVYGPRAGEVCNLRWKDIEPERVNGQQKIWIRDRKGRAGNRKTTAFILNGKLLQAWDDWLENNDIHYDDNTPVFIGFRWDRKTRSLEINQHQIRKQKPLTVTTIENIVNKYIEQAGISPGSRVLSPHALRHTAFTEMSGSGEPIAVIKYIAGHEDANTTMLYTYHNQGYDDNIAFKSRFNK</sequence>
<dbReference type="SUPFAM" id="SSF56349">
    <property type="entry name" value="DNA breaking-rejoining enzymes"/>
    <property type="match status" value="1"/>
</dbReference>
<dbReference type="PROSITE" id="PS51898">
    <property type="entry name" value="TYR_RECOMBINASE"/>
    <property type="match status" value="1"/>
</dbReference>
<reference evidence="8" key="1">
    <citation type="journal article" date="2021" name="Microb. Physiol.">
        <title>Proteogenomic Insights into the Physiology of Marine, Sulfate-Reducing, Filamentous Desulfonema limicola and Desulfonema magnum.</title>
        <authorList>
            <person name="Schnaars V."/>
            <person name="Wohlbrand L."/>
            <person name="Scheve S."/>
            <person name="Hinrichs C."/>
            <person name="Reinhardt R."/>
            <person name="Rabus R."/>
        </authorList>
    </citation>
    <scope>NUCLEOTIDE SEQUENCE</scope>
    <source>
        <strain evidence="8">5ac10</strain>
    </source>
</reference>
<keyword evidence="4" id="KW-0233">DNA recombination</keyword>
<dbReference type="Gene3D" id="1.10.443.10">
    <property type="entry name" value="Intergrase catalytic core"/>
    <property type="match status" value="1"/>
</dbReference>
<evidence type="ECO:0000256" key="1">
    <source>
        <dbReference type="ARBA" id="ARBA00008857"/>
    </source>
</evidence>
<dbReference type="InterPro" id="IPR013762">
    <property type="entry name" value="Integrase-like_cat_sf"/>
</dbReference>
<dbReference type="PANTHER" id="PTHR30349:SF41">
    <property type="entry name" value="INTEGRASE_RECOMBINASE PROTEIN MJ0367-RELATED"/>
    <property type="match status" value="1"/>
</dbReference>
<proteinExistence type="inferred from homology"/>
<dbReference type="PANTHER" id="PTHR30349">
    <property type="entry name" value="PHAGE INTEGRASE-RELATED"/>
    <property type="match status" value="1"/>
</dbReference>
<evidence type="ECO:0000313" key="9">
    <source>
        <dbReference type="Proteomes" id="UP000663720"/>
    </source>
</evidence>
<dbReference type="Gene3D" id="1.10.150.130">
    <property type="match status" value="2"/>
</dbReference>
<keyword evidence="9" id="KW-1185">Reference proteome</keyword>
<feature type="domain" description="Core-binding (CB)" evidence="7">
    <location>
        <begin position="7"/>
        <end position="83"/>
    </location>
</feature>
<protein>
    <submittedName>
        <fullName evidence="8">Tyrosine recombinase, XerC-like</fullName>
    </submittedName>
</protein>
<evidence type="ECO:0000259" key="7">
    <source>
        <dbReference type="PROSITE" id="PS51900"/>
    </source>
</evidence>
<accession>A0A975BEI7</accession>
<organism evidence="8 9">
    <name type="scientific">Desulfonema limicola</name>
    <dbReference type="NCBI Taxonomy" id="45656"/>
    <lineage>
        <taxon>Bacteria</taxon>
        <taxon>Pseudomonadati</taxon>
        <taxon>Thermodesulfobacteriota</taxon>
        <taxon>Desulfobacteria</taxon>
        <taxon>Desulfobacterales</taxon>
        <taxon>Desulfococcaceae</taxon>
        <taxon>Desulfonema</taxon>
    </lineage>
</organism>
<dbReference type="AlphaFoldDB" id="A0A975BEI7"/>
<dbReference type="CDD" id="cd00397">
    <property type="entry name" value="DNA_BRE_C"/>
    <property type="match status" value="1"/>
</dbReference>
<evidence type="ECO:0000259" key="6">
    <source>
        <dbReference type="PROSITE" id="PS51898"/>
    </source>
</evidence>
<dbReference type="RefSeq" id="WP_207689683.1">
    <property type="nucleotide sequence ID" value="NZ_CP061799.1"/>
</dbReference>
<dbReference type="InterPro" id="IPR050090">
    <property type="entry name" value="Tyrosine_recombinase_XerCD"/>
</dbReference>
<dbReference type="EMBL" id="CP061799">
    <property type="protein sequence ID" value="QTA83901.1"/>
    <property type="molecule type" value="Genomic_DNA"/>
</dbReference>
<dbReference type="InterPro" id="IPR010998">
    <property type="entry name" value="Integrase_recombinase_N"/>
</dbReference>
<dbReference type="InterPro" id="IPR011010">
    <property type="entry name" value="DNA_brk_join_enz"/>
</dbReference>
<evidence type="ECO:0000313" key="8">
    <source>
        <dbReference type="EMBL" id="QTA83901.1"/>
    </source>
</evidence>
<name>A0A975BEI7_9BACT</name>
<feature type="domain" description="Core-binding (CB)" evidence="7">
    <location>
        <begin position="112"/>
        <end position="189"/>
    </location>
</feature>
<dbReference type="GO" id="GO:0003677">
    <property type="term" value="F:DNA binding"/>
    <property type="evidence" value="ECO:0007669"/>
    <property type="project" value="UniProtKB-UniRule"/>
</dbReference>
<evidence type="ECO:0000256" key="5">
    <source>
        <dbReference type="PROSITE-ProRule" id="PRU01248"/>
    </source>
</evidence>
<feature type="domain" description="Tyr recombinase" evidence="6">
    <location>
        <begin position="214"/>
        <end position="425"/>
    </location>
</feature>
<evidence type="ECO:0000256" key="4">
    <source>
        <dbReference type="ARBA" id="ARBA00023172"/>
    </source>
</evidence>
<keyword evidence="3 5" id="KW-0238">DNA-binding</keyword>